<evidence type="ECO:0000256" key="1">
    <source>
        <dbReference type="ARBA" id="ARBA00004370"/>
    </source>
</evidence>
<feature type="region of interest" description="Disordered" evidence="6">
    <location>
        <begin position="1"/>
        <end position="37"/>
    </location>
</feature>
<feature type="non-terminal residue" evidence="8">
    <location>
        <position position="1"/>
    </location>
</feature>
<keyword evidence="4" id="KW-1133">Transmembrane helix</keyword>
<accession>A0A8S2WMV0</accession>
<dbReference type="GO" id="GO:0005886">
    <property type="term" value="C:plasma membrane"/>
    <property type="evidence" value="ECO:0007669"/>
    <property type="project" value="TreeGrafter"/>
</dbReference>
<evidence type="ECO:0000256" key="2">
    <source>
        <dbReference type="ARBA" id="ARBA00022692"/>
    </source>
</evidence>
<evidence type="ECO:0000256" key="3">
    <source>
        <dbReference type="ARBA" id="ARBA00022737"/>
    </source>
</evidence>
<evidence type="ECO:0000313" key="8">
    <source>
        <dbReference type="EMBL" id="CAF4451739.1"/>
    </source>
</evidence>
<keyword evidence="5" id="KW-0472">Membrane</keyword>
<evidence type="ECO:0000256" key="4">
    <source>
        <dbReference type="ARBA" id="ARBA00022989"/>
    </source>
</evidence>
<feature type="non-terminal residue" evidence="8">
    <location>
        <position position="659"/>
    </location>
</feature>
<gene>
    <name evidence="8" type="ORF">SMN809_LOCUS32747</name>
</gene>
<sequence length="659" mass="73248">IATTEVTQPTTQYTKEDSTLIGTSTGSSTSSTSSNRPQKCYQPIITLTPANSSLSSPLQYRRSEAFSISSYIQLNCSDSLSNKNEWKISRCTSAICASQILLGQTIIATMSELYIPEQTLDYGTYQFTLTVRMFAAPQLSSSMSAYIQIIPSNIVVNLIRFGTTMITQGYQQDLILDPGSYSIDPDRITFNASNWNYEYYCRIYPDYSFPSISGTDLPLDDPRIQQLNSSCLSNQSGIYNNYYLLFYSHPYGIGLTYVGATNSPKSSLIILGYSLKSNQTCQFKVTMQNLQNSSVQGFDYLLVKVEGNQQMLIVIGCVIATLCAKNVEYQYVNPTTQVALFSTCTDNCQSINNITWNIYQGVMNTTSNVVQWTTFQNMKQYENIWFFGFNISNFTAKNNLFVSNALINYWRFEVVYSSSLQNGSSAIDFEINQPPQNGSCSINPQNGTTTTLFNILCSNWQDSDGVQGYSFQSWTVDYTQQMILAYSPVSTVQLRLPTGADNTSLLHIVVRIRDTLHCITEYNLSSVIVVADSELIDSLVDNLQTSTTGLTNHPLVQVLNSGNQNAISQVINSLSQEFNKINLESIQTIVANGIPTSNIVVSPLDSQYQLGSSTSFNASVLTEYNEQLNIYANVRDYLMTFTTDLIPTNGDSIALQATA</sequence>
<keyword evidence="2" id="KW-0812">Transmembrane</keyword>
<evidence type="ECO:0000256" key="6">
    <source>
        <dbReference type="SAM" id="MobiDB-lite"/>
    </source>
</evidence>
<feature type="compositionally biased region" description="Low complexity" evidence="6">
    <location>
        <begin position="22"/>
        <end position="34"/>
    </location>
</feature>
<dbReference type="GO" id="GO:0005261">
    <property type="term" value="F:monoatomic cation channel activity"/>
    <property type="evidence" value="ECO:0007669"/>
    <property type="project" value="TreeGrafter"/>
</dbReference>
<dbReference type="GO" id="GO:0006816">
    <property type="term" value="P:calcium ion transport"/>
    <property type="evidence" value="ECO:0007669"/>
    <property type="project" value="TreeGrafter"/>
</dbReference>
<protein>
    <recommendedName>
        <fullName evidence="7">PKD/REJ-like domain-containing protein</fullName>
    </recommendedName>
</protein>
<feature type="compositionally biased region" description="Low complexity" evidence="6">
    <location>
        <begin position="1"/>
        <end position="13"/>
    </location>
</feature>
<dbReference type="PANTHER" id="PTHR46730:SF1">
    <property type="entry name" value="PLAT DOMAIN-CONTAINING PROTEIN"/>
    <property type="match status" value="1"/>
</dbReference>
<evidence type="ECO:0000313" key="9">
    <source>
        <dbReference type="Proteomes" id="UP000676336"/>
    </source>
</evidence>
<keyword evidence="3" id="KW-0677">Repeat</keyword>
<dbReference type="PANTHER" id="PTHR46730">
    <property type="entry name" value="POLYCYSTIN-1"/>
    <property type="match status" value="1"/>
</dbReference>
<proteinExistence type="predicted"/>
<comment type="subcellular location">
    <subcellularLocation>
        <location evidence="1">Membrane</location>
    </subcellularLocation>
</comment>
<dbReference type="Proteomes" id="UP000676336">
    <property type="component" value="Unassembled WGS sequence"/>
</dbReference>
<dbReference type="InterPro" id="IPR002859">
    <property type="entry name" value="PKD/REJ-like"/>
</dbReference>
<feature type="domain" description="PKD/REJ-like" evidence="7">
    <location>
        <begin position="71"/>
        <end position="571"/>
    </location>
</feature>
<reference evidence="8" key="1">
    <citation type="submission" date="2021-02" db="EMBL/GenBank/DDBJ databases">
        <authorList>
            <person name="Nowell W R."/>
        </authorList>
    </citation>
    <scope>NUCLEOTIDE SEQUENCE</scope>
</reference>
<dbReference type="Pfam" id="PF02010">
    <property type="entry name" value="REJ"/>
    <property type="match status" value="1"/>
</dbReference>
<evidence type="ECO:0000256" key="5">
    <source>
        <dbReference type="ARBA" id="ARBA00023136"/>
    </source>
</evidence>
<comment type="caution">
    <text evidence="8">The sequence shown here is derived from an EMBL/GenBank/DDBJ whole genome shotgun (WGS) entry which is preliminary data.</text>
</comment>
<evidence type="ECO:0000259" key="7">
    <source>
        <dbReference type="Pfam" id="PF02010"/>
    </source>
</evidence>
<organism evidence="8 9">
    <name type="scientific">Rotaria magnacalcarata</name>
    <dbReference type="NCBI Taxonomy" id="392030"/>
    <lineage>
        <taxon>Eukaryota</taxon>
        <taxon>Metazoa</taxon>
        <taxon>Spiralia</taxon>
        <taxon>Gnathifera</taxon>
        <taxon>Rotifera</taxon>
        <taxon>Eurotatoria</taxon>
        <taxon>Bdelloidea</taxon>
        <taxon>Philodinida</taxon>
        <taxon>Philodinidae</taxon>
        <taxon>Rotaria</taxon>
    </lineage>
</organism>
<dbReference type="AlphaFoldDB" id="A0A8S2WMV0"/>
<dbReference type="EMBL" id="CAJOBI010069598">
    <property type="protein sequence ID" value="CAF4451739.1"/>
    <property type="molecule type" value="Genomic_DNA"/>
</dbReference>
<name>A0A8S2WMV0_9BILA</name>